<accession>A0A2P2JWP8</accession>
<sequence>MLHCNTCSSKVMKHQWSGNCFCISTSSIHLIGTIKVPCQPSCSSTELDLQLYMQWFVLELFSRCII</sequence>
<dbReference type="EMBL" id="GGEC01017429">
    <property type="protein sequence ID" value="MBW97912.1"/>
    <property type="molecule type" value="Transcribed_RNA"/>
</dbReference>
<reference evidence="1" key="1">
    <citation type="submission" date="2018-02" db="EMBL/GenBank/DDBJ databases">
        <title>Rhizophora mucronata_Transcriptome.</title>
        <authorList>
            <person name="Meera S.P."/>
            <person name="Sreeshan A."/>
            <person name="Augustine A."/>
        </authorList>
    </citation>
    <scope>NUCLEOTIDE SEQUENCE</scope>
    <source>
        <tissue evidence="1">Leaf</tissue>
    </source>
</reference>
<protein>
    <submittedName>
        <fullName evidence="1">Uncharacterized protein MANES_03G145900</fullName>
    </submittedName>
</protein>
<dbReference type="AlphaFoldDB" id="A0A2P2JWP8"/>
<dbReference type="EMBL" id="GGEC01017426">
    <property type="protein sequence ID" value="MBW97909.1"/>
    <property type="molecule type" value="Transcribed_RNA"/>
</dbReference>
<proteinExistence type="predicted"/>
<evidence type="ECO:0000313" key="1">
    <source>
        <dbReference type="EMBL" id="MBW97913.1"/>
    </source>
</evidence>
<organism evidence="1">
    <name type="scientific">Rhizophora mucronata</name>
    <name type="common">Asiatic mangrove</name>
    <dbReference type="NCBI Taxonomy" id="61149"/>
    <lineage>
        <taxon>Eukaryota</taxon>
        <taxon>Viridiplantae</taxon>
        <taxon>Streptophyta</taxon>
        <taxon>Embryophyta</taxon>
        <taxon>Tracheophyta</taxon>
        <taxon>Spermatophyta</taxon>
        <taxon>Magnoliopsida</taxon>
        <taxon>eudicotyledons</taxon>
        <taxon>Gunneridae</taxon>
        <taxon>Pentapetalae</taxon>
        <taxon>rosids</taxon>
        <taxon>fabids</taxon>
        <taxon>Malpighiales</taxon>
        <taxon>Rhizophoraceae</taxon>
        <taxon>Rhizophora</taxon>
    </lineage>
</organism>
<name>A0A2P2JWP8_RHIMU</name>
<dbReference type="EMBL" id="GGEC01017430">
    <property type="protein sequence ID" value="MBW97913.1"/>
    <property type="molecule type" value="Transcribed_RNA"/>
</dbReference>